<sequence>MLRQLNPIEIRVLGCLAEKELATPDYYPLSLNALVNACNQKSNRDPLMQLNEEDVAEAIETLRPLGLVILSGDGGRVAKYAHNLDGKFNLVPAELAILTELLLRGAQTPGELRQRASRMHSFTTLAEIEVVINELLDREAPLLTRLPRQPGRKEQRLTQLLAGKPDIEAEPTTDAPAVLQARDSRQRIDNLEQQLADLRRELDELKNDFTAFRRQFE</sequence>
<dbReference type="InterPro" id="IPR036390">
    <property type="entry name" value="WH_DNA-bd_sf"/>
</dbReference>
<gene>
    <name evidence="3" type="ORF">B5V00_09805</name>
</gene>
<dbReference type="InterPro" id="IPR036388">
    <property type="entry name" value="WH-like_DNA-bd_sf"/>
</dbReference>
<dbReference type="PANTHER" id="PTHR38768">
    <property type="entry name" value="UPF0502 PROTEIN YCEH"/>
    <property type="match status" value="1"/>
</dbReference>
<reference evidence="3 4" key="1">
    <citation type="submission" date="2017-03" db="EMBL/GenBank/DDBJ databases">
        <title>Genome sequence of Geothermobacter sp. EPR-M, Deep-Sea Iron Reducer.</title>
        <authorList>
            <person name="Tully B."/>
            <person name="Savalia P."/>
            <person name="Abuyen K."/>
            <person name="Baughan C."/>
            <person name="Romero E."/>
            <person name="Ronkowski C."/>
            <person name="Torres B."/>
            <person name="Tremblay J."/>
            <person name="Trujillo A."/>
            <person name="Tyler M."/>
            <person name="Perez-Rodriguez I."/>
            <person name="Amend J."/>
        </authorList>
    </citation>
    <scope>NUCLEOTIDE SEQUENCE [LARGE SCALE GENOMIC DNA]</scope>
    <source>
        <strain evidence="3 4">EPR-M</strain>
    </source>
</reference>
<name>A0A1X0Y362_9BACT</name>
<organism evidence="3 4">
    <name type="scientific">Geothermobacter hydrogeniphilus</name>
    <dbReference type="NCBI Taxonomy" id="1969733"/>
    <lineage>
        <taxon>Bacteria</taxon>
        <taxon>Pseudomonadati</taxon>
        <taxon>Thermodesulfobacteriota</taxon>
        <taxon>Desulfuromonadia</taxon>
        <taxon>Desulfuromonadales</taxon>
        <taxon>Geothermobacteraceae</taxon>
        <taxon>Geothermobacter</taxon>
    </lineage>
</organism>
<evidence type="ECO:0000256" key="1">
    <source>
        <dbReference type="HAMAP-Rule" id="MF_01584"/>
    </source>
</evidence>
<feature type="region of interest" description="Disordered" evidence="2">
    <location>
        <begin position="162"/>
        <end position="183"/>
    </location>
</feature>
<comment type="caution">
    <text evidence="3">The sequence shown here is derived from an EMBL/GenBank/DDBJ whole genome shotgun (WGS) entry which is preliminary data.</text>
</comment>
<evidence type="ECO:0000313" key="4">
    <source>
        <dbReference type="Proteomes" id="UP000193136"/>
    </source>
</evidence>
<dbReference type="InterPro" id="IPR007432">
    <property type="entry name" value="DUF480"/>
</dbReference>
<dbReference type="AlphaFoldDB" id="A0A1X0Y362"/>
<dbReference type="SUPFAM" id="SSF46785">
    <property type="entry name" value="Winged helix' DNA-binding domain"/>
    <property type="match status" value="2"/>
</dbReference>
<evidence type="ECO:0000313" key="3">
    <source>
        <dbReference type="EMBL" id="ORJ59569.1"/>
    </source>
</evidence>
<dbReference type="Gene3D" id="1.10.10.10">
    <property type="entry name" value="Winged helix-like DNA-binding domain superfamily/Winged helix DNA-binding domain"/>
    <property type="match status" value="2"/>
</dbReference>
<accession>A0A1X0Y362</accession>
<dbReference type="RefSeq" id="WP_085010613.1">
    <property type="nucleotide sequence ID" value="NZ_NAAD01000011.1"/>
</dbReference>
<keyword evidence="4" id="KW-1185">Reference proteome</keyword>
<proteinExistence type="inferred from homology"/>
<protein>
    <submittedName>
        <fullName evidence="3">Uncharacterized protein</fullName>
    </submittedName>
</protein>
<dbReference type="STRING" id="1969733.B5V00_09805"/>
<dbReference type="Pfam" id="PF04337">
    <property type="entry name" value="DUF480"/>
    <property type="match status" value="1"/>
</dbReference>
<evidence type="ECO:0000256" key="2">
    <source>
        <dbReference type="SAM" id="MobiDB-lite"/>
    </source>
</evidence>
<dbReference type="EMBL" id="NAAD01000011">
    <property type="protein sequence ID" value="ORJ59569.1"/>
    <property type="molecule type" value="Genomic_DNA"/>
</dbReference>
<comment type="similarity">
    <text evidence="1">Belongs to the UPF0502 family.</text>
</comment>
<dbReference type="Proteomes" id="UP000193136">
    <property type="component" value="Unassembled WGS sequence"/>
</dbReference>
<dbReference type="HAMAP" id="MF_01584">
    <property type="entry name" value="UPF0502"/>
    <property type="match status" value="1"/>
</dbReference>
<dbReference type="OrthoDB" id="9784785at2"/>
<dbReference type="PANTHER" id="PTHR38768:SF1">
    <property type="entry name" value="UPF0502 PROTEIN YCEH"/>
    <property type="match status" value="1"/>
</dbReference>